<feature type="domain" description="Glycosyltransferase subfamily 4-like N-terminal" evidence="1">
    <location>
        <begin position="13"/>
        <end position="215"/>
    </location>
</feature>
<organism evidence="2 3">
    <name type="scientific">Pseudanabaena catenata USMAC16</name>
    <dbReference type="NCBI Taxonomy" id="1855837"/>
    <lineage>
        <taxon>Bacteria</taxon>
        <taxon>Bacillati</taxon>
        <taxon>Cyanobacteriota</taxon>
        <taxon>Cyanophyceae</taxon>
        <taxon>Pseudanabaenales</taxon>
        <taxon>Pseudanabaenaceae</taxon>
        <taxon>Pseudanabaena</taxon>
    </lineage>
</organism>
<accession>A0A9X4M5W7</accession>
<evidence type="ECO:0000313" key="2">
    <source>
        <dbReference type="EMBL" id="MDG3493474.1"/>
    </source>
</evidence>
<protein>
    <submittedName>
        <fullName evidence="2">Glycosyltransferase family 4 protein</fullName>
    </submittedName>
</protein>
<dbReference type="InterPro" id="IPR028098">
    <property type="entry name" value="Glyco_trans_4-like_N"/>
</dbReference>
<reference evidence="2" key="1">
    <citation type="submission" date="2019-05" db="EMBL/GenBank/DDBJ databases">
        <title>Whole genome sequencing of Pseudanabaena catenata USMAC16.</title>
        <authorList>
            <person name="Khan Z."/>
            <person name="Omar W.M."/>
            <person name="Convey P."/>
            <person name="Merican F."/>
            <person name="Najimudin N."/>
        </authorList>
    </citation>
    <scope>NUCLEOTIDE SEQUENCE</scope>
    <source>
        <strain evidence="2">USMAC16</strain>
    </source>
</reference>
<comment type="caution">
    <text evidence="2">The sequence shown here is derived from an EMBL/GenBank/DDBJ whole genome shotgun (WGS) entry which is preliminary data.</text>
</comment>
<gene>
    <name evidence="2" type="ORF">FEV09_02780</name>
</gene>
<evidence type="ECO:0000313" key="3">
    <source>
        <dbReference type="Proteomes" id="UP001152872"/>
    </source>
</evidence>
<evidence type="ECO:0000259" key="1">
    <source>
        <dbReference type="Pfam" id="PF13439"/>
    </source>
</evidence>
<sequence length="422" mass="47575">MKVLLCSSYDIGGGAARSAYRLHRGLQGLQINSQVLVQTKLSDDFKVLSGNSKLSKGLAKLRPTLDRLPLHLYPKRDRTVFSPQWLPNSLDSLIIETSPEIINLHWICDGFMPIKSLRQFKQPLVWTLHDMWAFTGGCHYSYDCDRYQQSCGNCPQLYSHRENDLSHQIWQQKLKYWRDIDFHIVTPSHWLAKCAESSPLFTNLAIEVIPNGLDLGIYKPINRQLARQILNLPLNSKLILFGAMSATSDRRKGLHLLQPALQKLRRSLDITESLTEILIMGASQPNSPLDFGLNSHYLGKLSDDVSLALVYSAADVFVAPSLQDNLANTVLEAIACGIPVVAFDIGGMSDMITHQHNGYLAKPFNTDDFTKGISWILEDGSRYLKLSHQAREKAEKEFSLELQAKRYLNLFEGVLANRAVNI</sequence>
<keyword evidence="3" id="KW-1185">Reference proteome</keyword>
<name>A0A9X4M5W7_9CYAN</name>
<dbReference type="InterPro" id="IPR050194">
    <property type="entry name" value="Glycosyltransferase_grp1"/>
</dbReference>
<dbReference type="Pfam" id="PF13692">
    <property type="entry name" value="Glyco_trans_1_4"/>
    <property type="match status" value="1"/>
</dbReference>
<dbReference type="Proteomes" id="UP001152872">
    <property type="component" value="Unassembled WGS sequence"/>
</dbReference>
<proteinExistence type="predicted"/>
<dbReference type="PANTHER" id="PTHR45947">
    <property type="entry name" value="SULFOQUINOVOSYL TRANSFERASE SQD2"/>
    <property type="match status" value="1"/>
</dbReference>
<dbReference type="CDD" id="cd03825">
    <property type="entry name" value="GT4_WcaC-like"/>
    <property type="match status" value="1"/>
</dbReference>
<dbReference type="AlphaFoldDB" id="A0A9X4M5W7"/>
<dbReference type="SUPFAM" id="SSF53756">
    <property type="entry name" value="UDP-Glycosyltransferase/glycogen phosphorylase"/>
    <property type="match status" value="1"/>
</dbReference>
<dbReference type="RefSeq" id="WP_009625514.1">
    <property type="nucleotide sequence ID" value="NZ_VBTY01000012.1"/>
</dbReference>
<dbReference type="GO" id="GO:0016757">
    <property type="term" value="F:glycosyltransferase activity"/>
    <property type="evidence" value="ECO:0007669"/>
    <property type="project" value="TreeGrafter"/>
</dbReference>
<dbReference type="Pfam" id="PF13439">
    <property type="entry name" value="Glyco_transf_4"/>
    <property type="match status" value="1"/>
</dbReference>
<dbReference type="EMBL" id="VBTY01000012">
    <property type="protein sequence ID" value="MDG3493474.1"/>
    <property type="molecule type" value="Genomic_DNA"/>
</dbReference>
<dbReference type="Gene3D" id="3.40.50.2000">
    <property type="entry name" value="Glycogen Phosphorylase B"/>
    <property type="match status" value="2"/>
</dbReference>
<dbReference type="PANTHER" id="PTHR45947:SF3">
    <property type="entry name" value="SULFOQUINOVOSYL TRANSFERASE SQD2"/>
    <property type="match status" value="1"/>
</dbReference>